<feature type="non-terminal residue" evidence="2">
    <location>
        <position position="1"/>
    </location>
</feature>
<dbReference type="AlphaFoldDB" id="F1DDY2"/>
<dbReference type="InterPro" id="IPR042202">
    <property type="entry name" value="Duffy-ag-bd_sf"/>
</dbReference>
<evidence type="ECO:0000259" key="1">
    <source>
        <dbReference type="Pfam" id="PF05424"/>
    </source>
</evidence>
<dbReference type="GO" id="GO:0016020">
    <property type="term" value="C:membrane"/>
    <property type="evidence" value="ECO:0007669"/>
    <property type="project" value="InterPro"/>
</dbReference>
<proteinExistence type="predicted"/>
<evidence type="ECO:0000313" key="2">
    <source>
        <dbReference type="EMBL" id="ADX61574.1"/>
    </source>
</evidence>
<dbReference type="EMBL" id="HQ733276">
    <property type="protein sequence ID" value="ADX61574.1"/>
    <property type="molecule type" value="Genomic_DNA"/>
</dbReference>
<dbReference type="Gene3D" id="1.20.1310.20">
    <property type="entry name" value="Duffy-antigen binding domain"/>
    <property type="match status" value="1"/>
</dbReference>
<dbReference type="GO" id="GO:0046789">
    <property type="term" value="F:host cell surface receptor binding"/>
    <property type="evidence" value="ECO:0007669"/>
    <property type="project" value="InterPro"/>
</dbReference>
<dbReference type="InterPro" id="IPR008602">
    <property type="entry name" value="Duffy-antigen-binding"/>
</dbReference>
<dbReference type="SUPFAM" id="SSF140924">
    <property type="entry name" value="Duffy binding domain-like"/>
    <property type="match status" value="1"/>
</dbReference>
<protein>
    <submittedName>
        <fullName evidence="2">Erythrocyte membrane protein 1</fullName>
    </submittedName>
</protein>
<sequence length="202" mass="22880">LHLCSHNLETINNTTSMTKHDLLAEVCMAAKYEGETLTRYHPQYQGTNPDSQICTVLARSFADIGDIVRGRDLYFGNSKEKKQRDDLEKNLKEIFKNIYNELTSTNGKKGAKEYYQDENGGNYYKLREDWWTANRETVWKALTCEAYGTYFRATCSDGNSPSQAKDKCSCPKTSGGKAIKAGGNGDVTTVPTYFDYVPQYLR</sequence>
<name>F1DDY2_PLAFA</name>
<accession>F1DDY2</accession>
<feature type="non-terminal residue" evidence="2">
    <location>
        <position position="202"/>
    </location>
</feature>
<organism evidence="2">
    <name type="scientific">Plasmodium falciparum</name>
    <name type="common">malaria parasite P. falciparum</name>
    <dbReference type="NCBI Taxonomy" id="5833"/>
    <lineage>
        <taxon>Eukaryota</taxon>
        <taxon>Sar</taxon>
        <taxon>Alveolata</taxon>
        <taxon>Apicomplexa</taxon>
        <taxon>Aconoidasida</taxon>
        <taxon>Haemosporida</taxon>
        <taxon>Plasmodiidae</taxon>
        <taxon>Plasmodium</taxon>
        <taxon>Plasmodium (Laverania)</taxon>
    </lineage>
</organism>
<gene>
    <name evidence="2" type="primary">var-4001</name>
</gene>
<dbReference type="Pfam" id="PF05424">
    <property type="entry name" value="Duffy_binding"/>
    <property type="match status" value="1"/>
</dbReference>
<reference evidence="2" key="1">
    <citation type="journal article" date="2011" name="PLoS ONE">
        <title>A Molecular Epidemiological Study of var Gene Diversity to Characterize the Reservoir of Plasmodium falciparum in Humans in Africa.</title>
        <authorList>
            <person name="Chen D.S."/>
            <person name="Barry A.E."/>
            <person name="Leliwa-Sytek A."/>
            <person name="Smith T.-A."/>
            <person name="Peterson I."/>
            <person name="Brown S.M."/>
            <person name="Migot-Nabias F."/>
            <person name="Deloron P."/>
            <person name="Kortok M.M."/>
            <person name="Marsh K."/>
            <person name="Daily J.P."/>
            <person name="Ndiaye D."/>
            <person name="Sarr O."/>
            <person name="Mboup S."/>
            <person name="Day K.P."/>
        </authorList>
    </citation>
    <scope>NUCLEOTIDE SEQUENCE</scope>
    <source>
        <strain evidence="2">PIK06</strain>
    </source>
</reference>
<feature type="domain" description="Duffy-antigen binding" evidence="1">
    <location>
        <begin position="1"/>
        <end position="202"/>
    </location>
</feature>